<dbReference type="InterPro" id="IPR002575">
    <property type="entry name" value="Aminoglycoside_PTrfase"/>
</dbReference>
<keyword evidence="5" id="KW-0808">Transferase</keyword>
<dbReference type="GO" id="GO:0016829">
    <property type="term" value="F:lyase activity"/>
    <property type="evidence" value="ECO:0007669"/>
    <property type="project" value="UniProtKB-KW"/>
</dbReference>
<dbReference type="Gene3D" id="3.90.1200.10">
    <property type="match status" value="1"/>
</dbReference>
<evidence type="ECO:0000256" key="1">
    <source>
        <dbReference type="ARBA" id="ARBA00001933"/>
    </source>
</evidence>
<evidence type="ECO:0000256" key="3">
    <source>
        <dbReference type="ARBA" id="ARBA00022898"/>
    </source>
</evidence>
<dbReference type="PANTHER" id="PTHR45688:SF13">
    <property type="entry name" value="ALANINE--GLYOXYLATE AMINOTRANSFERASE 2-LIKE"/>
    <property type="match status" value="1"/>
</dbReference>
<dbReference type="Pfam" id="PF01636">
    <property type="entry name" value="APH"/>
    <property type="match status" value="1"/>
</dbReference>
<keyword evidence="6" id="KW-1185">Reference proteome</keyword>
<dbReference type="InterPro" id="IPR015422">
    <property type="entry name" value="PyrdxlP-dep_Trfase_small"/>
</dbReference>
<comment type="cofactor">
    <cofactor evidence="1">
        <name>pyridoxal 5'-phosphate</name>
        <dbReference type="ChEBI" id="CHEBI:597326"/>
    </cofactor>
</comment>
<dbReference type="PANTHER" id="PTHR45688">
    <property type="match status" value="1"/>
</dbReference>
<dbReference type="CDD" id="cd00610">
    <property type="entry name" value="OAT_like"/>
    <property type="match status" value="1"/>
</dbReference>
<dbReference type="GO" id="GO:0008483">
    <property type="term" value="F:transaminase activity"/>
    <property type="evidence" value="ECO:0007669"/>
    <property type="project" value="InterPro"/>
</dbReference>
<dbReference type="Pfam" id="PF00202">
    <property type="entry name" value="Aminotran_3"/>
    <property type="match status" value="1"/>
</dbReference>
<gene>
    <name evidence="5" type="ORF">LV85_00763</name>
</gene>
<dbReference type="Proteomes" id="UP000248882">
    <property type="component" value="Unassembled WGS sequence"/>
</dbReference>
<keyword evidence="3" id="KW-0663">Pyridoxal phosphate</keyword>
<proteinExistence type="inferred from homology"/>
<dbReference type="SUPFAM" id="SSF56112">
    <property type="entry name" value="Protein kinase-like (PK-like)"/>
    <property type="match status" value="1"/>
</dbReference>
<dbReference type="InterPro" id="IPR015421">
    <property type="entry name" value="PyrdxlP-dep_Trfase_major"/>
</dbReference>
<keyword evidence="5" id="KW-0456">Lyase</keyword>
<evidence type="ECO:0000256" key="2">
    <source>
        <dbReference type="ARBA" id="ARBA00008954"/>
    </source>
</evidence>
<keyword evidence="5" id="KW-0418">Kinase</keyword>
<dbReference type="Gene3D" id="3.90.1150.10">
    <property type="entry name" value="Aspartate Aminotransferase, domain 1"/>
    <property type="match status" value="1"/>
</dbReference>
<comment type="similarity">
    <text evidence="2">Belongs to the class-III pyridoxal-phosphate-dependent aminotransferase family.</text>
</comment>
<name>A0A2W7RLY7_9BACT</name>
<evidence type="ECO:0000313" key="5">
    <source>
        <dbReference type="EMBL" id="PZX55539.1"/>
    </source>
</evidence>
<accession>A0A2W7RLY7</accession>
<dbReference type="GO" id="GO:0030170">
    <property type="term" value="F:pyridoxal phosphate binding"/>
    <property type="evidence" value="ECO:0007669"/>
    <property type="project" value="InterPro"/>
</dbReference>
<reference evidence="5 6" key="1">
    <citation type="submission" date="2018-06" db="EMBL/GenBank/DDBJ databases">
        <title>Genomic Encyclopedia of Archaeal and Bacterial Type Strains, Phase II (KMG-II): from individual species to whole genera.</title>
        <authorList>
            <person name="Goeker M."/>
        </authorList>
    </citation>
    <scope>NUCLEOTIDE SEQUENCE [LARGE SCALE GENOMIC DNA]</scope>
    <source>
        <strain evidence="5 6">DSM 19830</strain>
    </source>
</reference>
<dbReference type="InterPro" id="IPR005814">
    <property type="entry name" value="Aminotrans_3"/>
</dbReference>
<evidence type="ECO:0000313" key="6">
    <source>
        <dbReference type="Proteomes" id="UP000248882"/>
    </source>
</evidence>
<organism evidence="5 6">
    <name type="scientific">Algoriphagus chordae</name>
    <dbReference type="NCBI Taxonomy" id="237019"/>
    <lineage>
        <taxon>Bacteria</taxon>
        <taxon>Pseudomonadati</taxon>
        <taxon>Bacteroidota</taxon>
        <taxon>Cytophagia</taxon>
        <taxon>Cytophagales</taxon>
        <taxon>Cyclobacteriaceae</taxon>
        <taxon>Algoriphagus</taxon>
    </lineage>
</organism>
<sequence>MKAIHDQNLNRLAYLLFSQLIQFFIEMEFEILQIQKCSRAIDQPITFMSELKKILEVKFQIVNPKIEKLTGYFNVNYAVEDGFGKYIFKTYQFDQDLYDTLEAENEALLYLNQTESGKYPSPVPSLQGESIFITEIDNQQTICRLLTFLEGSFLGDQKPSPELYRSLGTFLGTLDRSLRDFKSYTLKARKLDWDIQFFHLNKPLIEDIENPQNRNLVRYFFLQFQENVTAVLPELRHQVIHNDANEWNILTQNETVSGIIDFGDLSYSPLINEVAIALTYICYDKEKPLNWTAEFLKAYHQAYPIESKELDVLYYLIAARLCISVCQSAHARKVDSENNYATISENSAWQMLKKWIAINPLGATNTFKKALNFPISETPSLDSQVLRRQTSISPLLSISYKTPLSVSGAAFQYMYDSSGNAILDAYNNIPHVGHSHPKVVEAAQRQMAKLNTNTRYLYDQLPEYAEKLLAKFPASLSKVYFVNSGSAASDLAMRLAFAHTKNPNVLVMEHGYHGNTQISIDISDYKFNNKKGFGQKSNILKAPIPDTYLGKHKTNDGSAGKLYAEEAMQIMHDAGKTVGAFITEPIVGCGGQVPLAEGYLQNLYPAIRAQGGICISDEVQTGFGRMGDYFWGYQAQGVVPDMVILGKPMGNGHPMGAVVCTEAIAESFNLGVEFFSSFGGNPVSCAIGTSVLEVIEEEGLQENAKVVGDYYLGLFRELKEKYDCIGDVRGSGLFLGVEIVKPGTSQADTELAAYIKNEMRNRQILISTDGPHDNVLKTKPPLCFTKENAATVVENIDLLLKKRLKA</sequence>
<protein>
    <submittedName>
        <fullName evidence="5">Hydroxylysine kinase /5-phosphonooxy-L-lysine phospho-lyase</fullName>
    </submittedName>
</protein>
<dbReference type="PROSITE" id="PS00600">
    <property type="entry name" value="AA_TRANSFER_CLASS_3"/>
    <property type="match status" value="1"/>
</dbReference>
<feature type="domain" description="Aminoglycoside phosphotransferase" evidence="4">
    <location>
        <begin position="71"/>
        <end position="304"/>
    </location>
</feature>
<dbReference type="InterPro" id="IPR011009">
    <property type="entry name" value="Kinase-like_dom_sf"/>
</dbReference>
<dbReference type="InterPro" id="IPR015424">
    <property type="entry name" value="PyrdxlP-dep_Trfase"/>
</dbReference>
<dbReference type="EMBL" id="QKZT01000003">
    <property type="protein sequence ID" value="PZX55539.1"/>
    <property type="molecule type" value="Genomic_DNA"/>
</dbReference>
<dbReference type="SUPFAM" id="SSF53383">
    <property type="entry name" value="PLP-dependent transferases"/>
    <property type="match status" value="1"/>
</dbReference>
<dbReference type="InterPro" id="IPR049704">
    <property type="entry name" value="Aminotrans_3_PPA_site"/>
</dbReference>
<dbReference type="GO" id="GO:0016301">
    <property type="term" value="F:kinase activity"/>
    <property type="evidence" value="ECO:0007669"/>
    <property type="project" value="UniProtKB-KW"/>
</dbReference>
<evidence type="ECO:0000259" key="4">
    <source>
        <dbReference type="Pfam" id="PF01636"/>
    </source>
</evidence>
<dbReference type="Gene3D" id="3.40.640.10">
    <property type="entry name" value="Type I PLP-dependent aspartate aminotransferase-like (Major domain)"/>
    <property type="match status" value="1"/>
</dbReference>
<comment type="caution">
    <text evidence="5">The sequence shown here is derived from an EMBL/GenBank/DDBJ whole genome shotgun (WGS) entry which is preliminary data.</text>
</comment>
<dbReference type="AlphaFoldDB" id="A0A2W7RLY7"/>